<organism evidence="2 3">
    <name type="scientific">Mycena albidolilacea</name>
    <dbReference type="NCBI Taxonomy" id="1033008"/>
    <lineage>
        <taxon>Eukaryota</taxon>
        <taxon>Fungi</taxon>
        <taxon>Dikarya</taxon>
        <taxon>Basidiomycota</taxon>
        <taxon>Agaricomycotina</taxon>
        <taxon>Agaricomycetes</taxon>
        <taxon>Agaricomycetidae</taxon>
        <taxon>Agaricales</taxon>
        <taxon>Marasmiineae</taxon>
        <taxon>Mycenaceae</taxon>
        <taxon>Mycena</taxon>
    </lineage>
</organism>
<name>A0AAD7ERJ5_9AGAR</name>
<protein>
    <submittedName>
        <fullName evidence="2">Uncharacterized protein</fullName>
    </submittedName>
</protein>
<feature type="region of interest" description="Disordered" evidence="1">
    <location>
        <begin position="21"/>
        <end position="51"/>
    </location>
</feature>
<dbReference type="AlphaFoldDB" id="A0AAD7ERJ5"/>
<feature type="region of interest" description="Disordered" evidence="1">
    <location>
        <begin position="167"/>
        <end position="206"/>
    </location>
</feature>
<sequence length="206" mass="22555">MPRDTGFLYLAHRSLEAREHLFPNGSDVRPTRRRRSPPDVRILSTPSSEDGPWHTLDDLVARGADAPVVMLRETLSSGSALADAYSRHKEPGLEWPQVPVPLVGAAGPRMQLYLHLQQEQVRQPTPPCESRRELRVARAAVGNMTCGGKAGRCMRREVGRWLQYAVQRRQGAQPRSGERAAGSAAGRRAGSRGQRRAAGGPRAGGE</sequence>
<reference evidence="2" key="1">
    <citation type="submission" date="2023-03" db="EMBL/GenBank/DDBJ databases">
        <title>Massive genome expansion in bonnet fungi (Mycena s.s.) driven by repeated elements and novel gene families across ecological guilds.</title>
        <authorList>
            <consortium name="Lawrence Berkeley National Laboratory"/>
            <person name="Harder C.B."/>
            <person name="Miyauchi S."/>
            <person name="Viragh M."/>
            <person name="Kuo A."/>
            <person name="Thoen E."/>
            <person name="Andreopoulos B."/>
            <person name="Lu D."/>
            <person name="Skrede I."/>
            <person name="Drula E."/>
            <person name="Henrissat B."/>
            <person name="Morin E."/>
            <person name="Kohler A."/>
            <person name="Barry K."/>
            <person name="LaButti K."/>
            <person name="Morin E."/>
            <person name="Salamov A."/>
            <person name="Lipzen A."/>
            <person name="Mereny Z."/>
            <person name="Hegedus B."/>
            <person name="Baldrian P."/>
            <person name="Stursova M."/>
            <person name="Weitz H."/>
            <person name="Taylor A."/>
            <person name="Grigoriev I.V."/>
            <person name="Nagy L.G."/>
            <person name="Martin F."/>
            <person name="Kauserud H."/>
        </authorList>
    </citation>
    <scope>NUCLEOTIDE SEQUENCE</scope>
    <source>
        <strain evidence="2">CBHHK002</strain>
    </source>
</reference>
<feature type="compositionally biased region" description="Low complexity" evidence="1">
    <location>
        <begin position="179"/>
        <end position="188"/>
    </location>
</feature>
<dbReference type="EMBL" id="JARIHO010000017">
    <property type="protein sequence ID" value="KAJ7348490.1"/>
    <property type="molecule type" value="Genomic_DNA"/>
</dbReference>
<evidence type="ECO:0000256" key="1">
    <source>
        <dbReference type="SAM" id="MobiDB-lite"/>
    </source>
</evidence>
<proteinExistence type="predicted"/>
<accession>A0AAD7ERJ5</accession>
<keyword evidence="3" id="KW-1185">Reference proteome</keyword>
<comment type="caution">
    <text evidence="2">The sequence shown here is derived from an EMBL/GenBank/DDBJ whole genome shotgun (WGS) entry which is preliminary data.</text>
</comment>
<evidence type="ECO:0000313" key="2">
    <source>
        <dbReference type="EMBL" id="KAJ7348490.1"/>
    </source>
</evidence>
<gene>
    <name evidence="2" type="ORF">DFH08DRAFT_866068</name>
</gene>
<evidence type="ECO:0000313" key="3">
    <source>
        <dbReference type="Proteomes" id="UP001218218"/>
    </source>
</evidence>
<dbReference type="Proteomes" id="UP001218218">
    <property type="component" value="Unassembled WGS sequence"/>
</dbReference>